<reference evidence="3" key="1">
    <citation type="submission" date="2023-07" db="EMBL/GenBank/DDBJ databases">
        <title>Functional and genomic diversity of the sorghum phyllosphere microbiome.</title>
        <authorList>
            <person name="Shade A."/>
        </authorList>
    </citation>
    <scope>NUCLEOTIDE SEQUENCE</scope>
    <source>
        <strain evidence="3">SORGH_AS_0908</strain>
    </source>
</reference>
<dbReference type="Proteomes" id="UP001234354">
    <property type="component" value="Unassembled WGS sequence"/>
</dbReference>
<evidence type="ECO:0000256" key="2">
    <source>
        <dbReference type="SAM" id="SignalP"/>
    </source>
</evidence>
<evidence type="ECO:0000313" key="3">
    <source>
        <dbReference type="EMBL" id="MDQ1119541.1"/>
    </source>
</evidence>
<feature type="region of interest" description="Disordered" evidence="1">
    <location>
        <begin position="14"/>
        <end position="35"/>
    </location>
</feature>
<proteinExistence type="predicted"/>
<accession>A0AAW8GAT5</accession>
<comment type="caution">
    <text evidence="3">The sequence shown here is derived from an EMBL/GenBank/DDBJ whole genome shotgun (WGS) entry which is preliminary data.</text>
</comment>
<evidence type="ECO:0000256" key="1">
    <source>
        <dbReference type="SAM" id="MobiDB-lite"/>
    </source>
</evidence>
<keyword evidence="2" id="KW-0732">Signal</keyword>
<sequence length="86" mass="8720">MASIVVMPAISAPATNAFGPAPVSTTTRTPGSASAARKASVSAAMVAASSALSLSGRLTVMRRTTPSSATKTELSAMRHALFVKNW</sequence>
<name>A0AAW8GAT5_9GAMM</name>
<evidence type="ECO:0000313" key="4">
    <source>
        <dbReference type="Proteomes" id="UP001234354"/>
    </source>
</evidence>
<protein>
    <submittedName>
        <fullName evidence="3">Uncharacterized protein</fullName>
    </submittedName>
</protein>
<dbReference type="EMBL" id="JAUTBB010000001">
    <property type="protein sequence ID" value="MDQ1119541.1"/>
    <property type="molecule type" value="Genomic_DNA"/>
</dbReference>
<organism evidence="3 4">
    <name type="scientific">Pseudoxanthomonas winnipegensis</name>
    <dbReference type="NCBI Taxonomy" id="2480810"/>
    <lineage>
        <taxon>Bacteria</taxon>
        <taxon>Pseudomonadati</taxon>
        <taxon>Pseudomonadota</taxon>
        <taxon>Gammaproteobacteria</taxon>
        <taxon>Lysobacterales</taxon>
        <taxon>Lysobacteraceae</taxon>
        <taxon>Pseudoxanthomonas</taxon>
    </lineage>
</organism>
<feature type="chain" id="PRO_5043420682" evidence="2">
    <location>
        <begin position="18"/>
        <end position="86"/>
    </location>
</feature>
<feature type="signal peptide" evidence="2">
    <location>
        <begin position="1"/>
        <end position="17"/>
    </location>
</feature>
<dbReference type="AlphaFoldDB" id="A0AAW8GAT5"/>
<gene>
    <name evidence="3" type="ORF">QE383_001849</name>
</gene>